<feature type="transmembrane region" description="Helical" evidence="13">
    <location>
        <begin position="37"/>
        <end position="58"/>
    </location>
</feature>
<organism evidence="14 15">
    <name type="scientific">Furfurilactobacillus milii</name>
    <dbReference type="NCBI Taxonomy" id="2888272"/>
    <lineage>
        <taxon>Bacteria</taxon>
        <taxon>Bacillati</taxon>
        <taxon>Bacillota</taxon>
        <taxon>Bacilli</taxon>
        <taxon>Lactobacillales</taxon>
        <taxon>Lactobacillaceae</taxon>
        <taxon>Furfurilactobacillus</taxon>
    </lineage>
</organism>
<feature type="transmembrane region" description="Helical" evidence="13">
    <location>
        <begin position="74"/>
        <end position="96"/>
    </location>
</feature>
<comment type="subcellular location">
    <subcellularLocation>
        <location evidence="1">Membrane</location>
        <topology evidence="1">Multi-pass membrane protein</topology>
    </subcellularLocation>
</comment>
<feature type="transmembrane region" description="Helical" evidence="13">
    <location>
        <begin position="139"/>
        <end position="160"/>
    </location>
</feature>
<keyword evidence="3" id="KW-0813">Transport</keyword>
<keyword evidence="5 13" id="KW-0812">Transmembrane</keyword>
<evidence type="ECO:0000313" key="15">
    <source>
        <dbReference type="Proteomes" id="UP000449209"/>
    </source>
</evidence>
<dbReference type="OrthoDB" id="7626281at2"/>
<evidence type="ECO:0000256" key="5">
    <source>
        <dbReference type="ARBA" id="ARBA00022692"/>
    </source>
</evidence>
<dbReference type="GO" id="GO:0015252">
    <property type="term" value="F:proton channel activity"/>
    <property type="evidence" value="ECO:0007669"/>
    <property type="project" value="InterPro"/>
</dbReference>
<evidence type="ECO:0000256" key="2">
    <source>
        <dbReference type="ARBA" id="ARBA00006920"/>
    </source>
</evidence>
<evidence type="ECO:0000256" key="6">
    <source>
        <dbReference type="ARBA" id="ARBA00022826"/>
    </source>
</evidence>
<proteinExistence type="inferred from homology"/>
<evidence type="ECO:0000256" key="10">
    <source>
        <dbReference type="ARBA" id="ARBA00023136"/>
    </source>
</evidence>
<sequence>MSKSRLVAYTDAIIAIIATILVLSLPDLDQFTYQSLLVHWPAYLIYIITFLQLMAGWINHHNLFAKLPKHVDGFVFWTNAIWLLVISFLPYAVKWVGRFATHWQPETFYLLIIILGGVAFSFLEIAIDRMTDTPVKINYWLYAILILALVVTYFFPYFGILTAFSQIFNIITTPVKA</sequence>
<dbReference type="GO" id="GO:0016020">
    <property type="term" value="C:membrane"/>
    <property type="evidence" value="ECO:0007669"/>
    <property type="project" value="UniProtKB-SubCell"/>
</dbReference>
<keyword evidence="9" id="KW-0406">Ion transport</keyword>
<keyword evidence="10 13" id="KW-0472">Membrane</keyword>
<gene>
    <name evidence="14" type="ORF">GB993_03955</name>
</gene>
<dbReference type="GO" id="GO:0005267">
    <property type="term" value="F:potassium channel activity"/>
    <property type="evidence" value="ECO:0007669"/>
    <property type="project" value="UniProtKB-KW"/>
</dbReference>
<evidence type="ECO:0000256" key="3">
    <source>
        <dbReference type="ARBA" id="ARBA00022448"/>
    </source>
</evidence>
<comment type="caution">
    <text evidence="14">The sequence shown here is derived from an EMBL/GenBank/DDBJ whole genome shotgun (WGS) entry which is preliminary data.</text>
</comment>
<keyword evidence="8 13" id="KW-1133">Transmembrane helix</keyword>
<dbReference type="PANTHER" id="PTHR31462:SF5">
    <property type="entry name" value="ENDOSOMAL_LYSOSOMAL PROTON CHANNEL TMEM175"/>
    <property type="match status" value="1"/>
</dbReference>
<evidence type="ECO:0000256" key="12">
    <source>
        <dbReference type="ARBA" id="ARBA00034430"/>
    </source>
</evidence>
<feature type="transmembrane region" description="Helical" evidence="13">
    <location>
        <begin position="6"/>
        <end position="25"/>
    </location>
</feature>
<comment type="similarity">
    <text evidence="2">Belongs to the TMEM175 family.</text>
</comment>
<evidence type="ECO:0000256" key="13">
    <source>
        <dbReference type="SAM" id="Phobius"/>
    </source>
</evidence>
<evidence type="ECO:0000256" key="9">
    <source>
        <dbReference type="ARBA" id="ARBA00023065"/>
    </source>
</evidence>
<name>A0A6N9I1E5_9LACO</name>
<evidence type="ECO:0000256" key="7">
    <source>
        <dbReference type="ARBA" id="ARBA00022958"/>
    </source>
</evidence>
<dbReference type="InterPro" id="IPR010617">
    <property type="entry name" value="TMEM175-like"/>
</dbReference>
<feature type="transmembrane region" description="Helical" evidence="13">
    <location>
        <begin position="108"/>
        <end position="127"/>
    </location>
</feature>
<dbReference type="Proteomes" id="UP000449209">
    <property type="component" value="Unassembled WGS sequence"/>
</dbReference>
<dbReference type="AlphaFoldDB" id="A0A6N9I1E5"/>
<evidence type="ECO:0000256" key="1">
    <source>
        <dbReference type="ARBA" id="ARBA00004141"/>
    </source>
</evidence>
<comment type="catalytic activity">
    <reaction evidence="12">
        <text>K(+)(in) = K(+)(out)</text>
        <dbReference type="Rhea" id="RHEA:29463"/>
        <dbReference type="ChEBI" id="CHEBI:29103"/>
    </reaction>
</comment>
<evidence type="ECO:0000313" key="14">
    <source>
        <dbReference type="EMBL" id="MYV16668.1"/>
    </source>
</evidence>
<dbReference type="PANTHER" id="PTHR31462">
    <property type="entry name" value="ENDOSOMAL/LYSOSOMAL POTASSIUM CHANNEL TMEM175"/>
    <property type="match status" value="1"/>
</dbReference>
<keyword evidence="7" id="KW-0630">Potassium</keyword>
<dbReference type="RefSeq" id="WP_161003180.1">
    <property type="nucleotide sequence ID" value="NZ_WEZQ01000005.1"/>
</dbReference>
<protein>
    <submittedName>
        <fullName evidence="14">DUF1211 domain-containing protein</fullName>
    </submittedName>
</protein>
<reference evidence="14 15" key="1">
    <citation type="journal article" date="2019" name="Appl. Environ. Microbiol.">
        <title>Genetic determinants of hydroxycinnamic acid metabolism in heterofermentative lactobacilli.</title>
        <authorList>
            <person name="Gaur G."/>
            <person name="Oh J.H."/>
            <person name="Filannino P."/>
            <person name="Gobbetti M."/>
            <person name="van Pijkeren J.P."/>
            <person name="Ganzle M.G."/>
        </authorList>
    </citation>
    <scope>NUCLEOTIDE SEQUENCE [LARGE SCALE GENOMIC DNA]</scope>
    <source>
        <strain evidence="14 15">C5</strain>
    </source>
</reference>
<keyword evidence="6" id="KW-0631">Potassium channel</keyword>
<keyword evidence="11" id="KW-0407">Ion channel</keyword>
<evidence type="ECO:0000256" key="8">
    <source>
        <dbReference type="ARBA" id="ARBA00022989"/>
    </source>
</evidence>
<keyword evidence="4" id="KW-0633">Potassium transport</keyword>
<evidence type="ECO:0000256" key="11">
    <source>
        <dbReference type="ARBA" id="ARBA00023303"/>
    </source>
</evidence>
<dbReference type="Pfam" id="PF06736">
    <property type="entry name" value="TMEM175"/>
    <property type="match status" value="1"/>
</dbReference>
<dbReference type="EMBL" id="WEZQ01000005">
    <property type="protein sequence ID" value="MYV16668.1"/>
    <property type="molecule type" value="Genomic_DNA"/>
</dbReference>
<accession>A0A6N9I1E5</accession>
<evidence type="ECO:0000256" key="4">
    <source>
        <dbReference type="ARBA" id="ARBA00022538"/>
    </source>
</evidence>